<reference evidence="1" key="1">
    <citation type="submission" date="2018-05" db="EMBL/GenBank/DDBJ databases">
        <title>Draft genome of Mucuna pruriens seed.</title>
        <authorList>
            <person name="Nnadi N.E."/>
            <person name="Vos R."/>
            <person name="Hasami M.H."/>
            <person name="Devisetty U.K."/>
            <person name="Aguiy J.C."/>
        </authorList>
    </citation>
    <scope>NUCLEOTIDE SEQUENCE [LARGE SCALE GENOMIC DNA]</scope>
    <source>
        <strain evidence="1">JCA_2017</strain>
    </source>
</reference>
<organism evidence="1 2">
    <name type="scientific">Mucuna pruriens</name>
    <name type="common">Velvet bean</name>
    <name type="synonym">Dolichos pruriens</name>
    <dbReference type="NCBI Taxonomy" id="157652"/>
    <lineage>
        <taxon>Eukaryota</taxon>
        <taxon>Viridiplantae</taxon>
        <taxon>Streptophyta</taxon>
        <taxon>Embryophyta</taxon>
        <taxon>Tracheophyta</taxon>
        <taxon>Spermatophyta</taxon>
        <taxon>Magnoliopsida</taxon>
        <taxon>eudicotyledons</taxon>
        <taxon>Gunneridae</taxon>
        <taxon>Pentapetalae</taxon>
        <taxon>rosids</taxon>
        <taxon>fabids</taxon>
        <taxon>Fabales</taxon>
        <taxon>Fabaceae</taxon>
        <taxon>Papilionoideae</taxon>
        <taxon>50 kb inversion clade</taxon>
        <taxon>NPAAA clade</taxon>
        <taxon>indigoferoid/millettioid clade</taxon>
        <taxon>Phaseoleae</taxon>
        <taxon>Mucuna</taxon>
    </lineage>
</organism>
<name>A0A371ER84_MUCPR</name>
<dbReference type="Proteomes" id="UP000257109">
    <property type="component" value="Unassembled WGS sequence"/>
</dbReference>
<sequence>MLINVERMSLLKEYMRLYNLLLFKCPYNKCKCKMLMNYLCKQEFMPNYCWWTNHGKELPQFPPMVIEGSYYRNGEQWE</sequence>
<gene>
    <name evidence="1" type="ORF">CR513_52482</name>
</gene>
<evidence type="ECO:0000313" key="1">
    <source>
        <dbReference type="EMBL" id="RDX68522.1"/>
    </source>
</evidence>
<feature type="non-terminal residue" evidence="1">
    <location>
        <position position="1"/>
    </location>
</feature>
<comment type="caution">
    <text evidence="1">The sequence shown here is derived from an EMBL/GenBank/DDBJ whole genome shotgun (WGS) entry which is preliminary data.</text>
</comment>
<evidence type="ECO:0008006" key="3">
    <source>
        <dbReference type="Google" id="ProtNLM"/>
    </source>
</evidence>
<evidence type="ECO:0000313" key="2">
    <source>
        <dbReference type="Proteomes" id="UP000257109"/>
    </source>
</evidence>
<keyword evidence="2" id="KW-1185">Reference proteome</keyword>
<accession>A0A371ER84</accession>
<protein>
    <recommendedName>
        <fullName evidence="3">Transposase-associated domain-containing protein</fullName>
    </recommendedName>
</protein>
<dbReference type="OrthoDB" id="1411153at2759"/>
<proteinExistence type="predicted"/>
<dbReference type="AlphaFoldDB" id="A0A371ER84"/>
<dbReference type="EMBL" id="QJKJ01012491">
    <property type="protein sequence ID" value="RDX68522.1"/>
    <property type="molecule type" value="Genomic_DNA"/>
</dbReference>